<evidence type="ECO:0000313" key="3">
    <source>
        <dbReference type="Proteomes" id="UP000030428"/>
    </source>
</evidence>
<dbReference type="GO" id="GO:0016757">
    <property type="term" value="F:glycosyltransferase activity"/>
    <property type="evidence" value="ECO:0007669"/>
    <property type="project" value="InterPro"/>
</dbReference>
<dbReference type="Proteomes" id="UP000030428">
    <property type="component" value="Unassembled WGS sequence"/>
</dbReference>
<evidence type="ECO:0000313" key="2">
    <source>
        <dbReference type="EMBL" id="KHD13012.1"/>
    </source>
</evidence>
<protein>
    <recommendedName>
        <fullName evidence="1">Glycosyl transferase family 1 domain-containing protein</fullName>
    </recommendedName>
</protein>
<dbReference type="PANTHER" id="PTHR45947:SF3">
    <property type="entry name" value="SULFOQUINOVOSYL TRANSFERASE SQD2"/>
    <property type="match status" value="1"/>
</dbReference>
<evidence type="ECO:0000259" key="1">
    <source>
        <dbReference type="Pfam" id="PF00534"/>
    </source>
</evidence>
<gene>
    <name evidence="2" type="ORF">PN36_00735</name>
</gene>
<dbReference type="SUPFAM" id="SSF53756">
    <property type="entry name" value="UDP-Glycosyltransferase/glycogen phosphorylase"/>
    <property type="match status" value="1"/>
</dbReference>
<dbReference type="AlphaFoldDB" id="A0A0A6P9N9"/>
<feature type="domain" description="Glycosyl transferase family 1" evidence="1">
    <location>
        <begin position="4"/>
        <end position="90"/>
    </location>
</feature>
<proteinExistence type="predicted"/>
<accession>A0A0A6P9N9</accession>
<dbReference type="Pfam" id="PF00534">
    <property type="entry name" value="Glycos_transf_1"/>
    <property type="match status" value="1"/>
</dbReference>
<dbReference type="EMBL" id="JSZA02000002">
    <property type="protein sequence ID" value="KHD13012.1"/>
    <property type="molecule type" value="Genomic_DNA"/>
</dbReference>
<sequence length="121" mass="13585">MLTGKQKNTVQFLSAGDILVFPSRTESFGKAVVEAMACQLPIVANDIPTVREILGNEERGFIYKYDDVQDMVAKLSHCLENFEACKAVANENVRYVEENFTLKRMTDAFEAIFGELALENN</sequence>
<dbReference type="PANTHER" id="PTHR45947">
    <property type="entry name" value="SULFOQUINOVOSYL TRANSFERASE SQD2"/>
    <property type="match status" value="1"/>
</dbReference>
<reference evidence="2 3" key="1">
    <citation type="journal article" date="2016" name="Front. Microbiol.">
        <title>Single-Cell (Meta-)Genomics of a Dimorphic Candidatus Thiomargarita nelsonii Reveals Genomic Plasticity.</title>
        <authorList>
            <person name="Flood B.E."/>
            <person name="Fliss P."/>
            <person name="Jones D.S."/>
            <person name="Dick G.J."/>
            <person name="Jain S."/>
            <person name="Kaster A.K."/>
            <person name="Winkel M."/>
            <person name="Mussmann M."/>
            <person name="Bailey J."/>
        </authorList>
    </citation>
    <scope>NUCLEOTIDE SEQUENCE [LARGE SCALE GENOMIC DNA]</scope>
    <source>
        <strain evidence="2">Hydrate Ridge</strain>
    </source>
</reference>
<dbReference type="InterPro" id="IPR001296">
    <property type="entry name" value="Glyco_trans_1"/>
</dbReference>
<dbReference type="CDD" id="cd03801">
    <property type="entry name" value="GT4_PimA-like"/>
    <property type="match status" value="1"/>
</dbReference>
<organism evidence="2 3">
    <name type="scientific">Candidatus Thiomargarita nelsonii</name>
    <dbReference type="NCBI Taxonomy" id="1003181"/>
    <lineage>
        <taxon>Bacteria</taxon>
        <taxon>Pseudomonadati</taxon>
        <taxon>Pseudomonadota</taxon>
        <taxon>Gammaproteobacteria</taxon>
        <taxon>Thiotrichales</taxon>
        <taxon>Thiotrichaceae</taxon>
        <taxon>Thiomargarita</taxon>
    </lineage>
</organism>
<dbReference type="Gene3D" id="3.40.50.2000">
    <property type="entry name" value="Glycogen Phosphorylase B"/>
    <property type="match status" value="2"/>
</dbReference>
<comment type="caution">
    <text evidence="2">The sequence shown here is derived from an EMBL/GenBank/DDBJ whole genome shotgun (WGS) entry which is preliminary data.</text>
</comment>
<keyword evidence="3" id="KW-1185">Reference proteome</keyword>
<name>A0A0A6P9N9_9GAMM</name>
<dbReference type="InterPro" id="IPR050194">
    <property type="entry name" value="Glycosyltransferase_grp1"/>
</dbReference>